<dbReference type="GO" id="GO:0006552">
    <property type="term" value="P:L-leucine catabolic process"/>
    <property type="evidence" value="ECO:0007669"/>
    <property type="project" value="TreeGrafter"/>
</dbReference>
<reference evidence="6" key="1">
    <citation type="submission" date="2022-06" db="EMBL/GenBank/DDBJ databases">
        <title>Genomic Encyclopedia of Archaeal and Bacterial Type Strains, Phase II (KMG-II): from individual species to whole genera.</title>
        <authorList>
            <person name="Goeker M."/>
        </authorList>
    </citation>
    <scope>NUCLEOTIDE SEQUENCE</scope>
    <source>
        <strain evidence="6">DSM 43935</strain>
    </source>
</reference>
<dbReference type="Gene3D" id="3.90.226.10">
    <property type="entry name" value="2-enoyl-CoA Hydratase, Chain A, domain 1"/>
    <property type="match status" value="2"/>
</dbReference>
<dbReference type="Proteomes" id="UP001206128">
    <property type="component" value="Unassembled WGS sequence"/>
</dbReference>
<name>A0AAE3GG26_9PSEU</name>
<proteinExistence type="inferred from homology"/>
<dbReference type="InterPro" id="IPR011763">
    <property type="entry name" value="COA_CT_C"/>
</dbReference>
<dbReference type="FunFam" id="3.90.226.10:FF:000004">
    <property type="entry name" value="Methylcrotonoyl-CoA carboxylase beta chain"/>
    <property type="match status" value="1"/>
</dbReference>
<evidence type="ECO:0000256" key="1">
    <source>
        <dbReference type="ARBA" id="ARBA00006102"/>
    </source>
</evidence>
<comment type="pathway">
    <text evidence="2">Amino-acid degradation; L-leucine degradation.</text>
</comment>
<evidence type="ECO:0000259" key="4">
    <source>
        <dbReference type="PROSITE" id="PS50980"/>
    </source>
</evidence>
<dbReference type="InterPro" id="IPR034733">
    <property type="entry name" value="AcCoA_carboxyl_beta"/>
</dbReference>
<accession>A0AAE3GG26</accession>
<sequence>MDAPVLRSAADPTSEPFQRYTKEHSALVDELRAKLAEVARGGPENARRRHVERGKLLPRDRVNTLLDPGSPFLELSPLAANGMYDDQAPAAGIITGVGRISGRECVVVANDATVKGGTYYPMTVKKHLRAQEVALHNHLPCVYLVDSGGAFLPMQDEVFPDREHFGRIFYNQATMSARGIPQIAAVLGSCTAGGAYVPAMSDETVIVRNQGTIFLGGPPLVKAATGEVVSAEELGGGDLHARTSGVVDHLAADDAHALRIVRSIVSTLGPRVPRPWQVEPTEEPAVDPDQLYGVVPTDSRTPYDVREIIARITDGSRFAEFKKDYGATLVTGFARIHGHPVGIVANNGVLFGESALKGAHFIELCDQRGIPLVFLQNISGFMVGREYEAGGIAKHGAKMVTAVACARVPKLTVVVGGSFGAGNYSMCGRAYSPRFLWMWPNARISVMGGEQAASVLATVRRDQLAARGEQWSTVDEEAFREPIRQQYEEQGNPYYSTARLWDDGVIDPADTRTVLGLALSVAANAPLEPVRYGVFRM</sequence>
<dbReference type="SUPFAM" id="SSF52096">
    <property type="entry name" value="ClpP/crotonase"/>
    <property type="match status" value="2"/>
</dbReference>
<organism evidence="6 7">
    <name type="scientific">Goodfellowiella coeruleoviolacea</name>
    <dbReference type="NCBI Taxonomy" id="334858"/>
    <lineage>
        <taxon>Bacteria</taxon>
        <taxon>Bacillati</taxon>
        <taxon>Actinomycetota</taxon>
        <taxon>Actinomycetes</taxon>
        <taxon>Pseudonocardiales</taxon>
        <taxon>Pseudonocardiaceae</taxon>
        <taxon>Goodfellowiella</taxon>
    </lineage>
</organism>
<dbReference type="AlphaFoldDB" id="A0AAE3GG26"/>
<evidence type="ECO:0000256" key="2">
    <source>
        <dbReference type="ARBA" id="ARBA00046317"/>
    </source>
</evidence>
<dbReference type="PANTHER" id="PTHR22855">
    <property type="entry name" value="ACETYL, PROPIONYL, PYRUVATE, AND GLUTACONYL CARBOXYLASE-RELATED"/>
    <property type="match status" value="1"/>
</dbReference>
<evidence type="ECO:0000313" key="6">
    <source>
        <dbReference type="EMBL" id="MCP2166695.1"/>
    </source>
</evidence>
<evidence type="ECO:0000259" key="5">
    <source>
        <dbReference type="PROSITE" id="PS50989"/>
    </source>
</evidence>
<gene>
    <name evidence="6" type="ORF">LX83_003567</name>
</gene>
<dbReference type="GO" id="GO:0004485">
    <property type="term" value="F:methylcrotonoyl-CoA carboxylase activity"/>
    <property type="evidence" value="ECO:0007669"/>
    <property type="project" value="TreeGrafter"/>
</dbReference>
<comment type="caution">
    <text evidence="6">The sequence shown here is derived from an EMBL/GenBank/DDBJ whole genome shotgun (WGS) entry which is preliminary data.</text>
</comment>
<comment type="similarity">
    <text evidence="1">Belongs to the AccD/PCCB family.</text>
</comment>
<dbReference type="InterPro" id="IPR029045">
    <property type="entry name" value="ClpP/crotonase-like_dom_sf"/>
</dbReference>
<dbReference type="FunFam" id="3.90.226.10:FF:000007">
    <property type="entry name" value="Methylcrotonoyl-CoA carboxylase subunit beta"/>
    <property type="match status" value="1"/>
</dbReference>
<feature type="domain" description="CoA carboxyltransferase N-terminal" evidence="4">
    <location>
        <begin position="19"/>
        <end position="280"/>
    </location>
</feature>
<dbReference type="EMBL" id="JAMTCK010000008">
    <property type="protein sequence ID" value="MCP2166695.1"/>
    <property type="molecule type" value="Genomic_DNA"/>
</dbReference>
<feature type="domain" description="CoA carboxyltransferase C-terminal" evidence="5">
    <location>
        <begin position="283"/>
        <end position="529"/>
    </location>
</feature>
<dbReference type="InterPro" id="IPR045190">
    <property type="entry name" value="MCCB/AccD1-like"/>
</dbReference>
<dbReference type="Pfam" id="PF01039">
    <property type="entry name" value="Carboxyl_trans"/>
    <property type="match status" value="1"/>
</dbReference>
<dbReference type="PROSITE" id="PS50980">
    <property type="entry name" value="COA_CT_NTER"/>
    <property type="match status" value="1"/>
</dbReference>
<keyword evidence="7" id="KW-1185">Reference proteome</keyword>
<dbReference type="PROSITE" id="PS50989">
    <property type="entry name" value="COA_CT_CTER"/>
    <property type="match status" value="1"/>
</dbReference>
<dbReference type="InterPro" id="IPR011762">
    <property type="entry name" value="COA_CT_N"/>
</dbReference>
<protein>
    <submittedName>
        <fullName evidence="6">3-methylcrotonyl-CoA carboxylase beta subunit</fullName>
    </submittedName>
</protein>
<dbReference type="PANTHER" id="PTHR22855:SF13">
    <property type="entry name" value="METHYLCROTONOYL-COA CARBOXYLASE BETA CHAIN, MITOCHONDRIAL"/>
    <property type="match status" value="1"/>
</dbReference>
<dbReference type="GO" id="GO:1905202">
    <property type="term" value="C:methylcrotonoyl-CoA carboxylase complex"/>
    <property type="evidence" value="ECO:0007669"/>
    <property type="project" value="TreeGrafter"/>
</dbReference>
<evidence type="ECO:0000313" key="7">
    <source>
        <dbReference type="Proteomes" id="UP001206128"/>
    </source>
</evidence>
<dbReference type="RefSeq" id="WP_253772846.1">
    <property type="nucleotide sequence ID" value="NZ_JAMTCK010000008.1"/>
</dbReference>
<evidence type="ECO:0000256" key="3">
    <source>
        <dbReference type="SAM" id="MobiDB-lite"/>
    </source>
</evidence>
<feature type="region of interest" description="Disordered" evidence="3">
    <location>
        <begin position="1"/>
        <end position="20"/>
    </location>
</feature>